<dbReference type="EMBL" id="CP067136">
    <property type="protein sequence ID" value="WCR08601.1"/>
    <property type="molecule type" value="Genomic_DNA"/>
</dbReference>
<evidence type="ECO:0000256" key="3">
    <source>
        <dbReference type="ARBA" id="ARBA00008741"/>
    </source>
</evidence>
<evidence type="ECO:0000256" key="2">
    <source>
        <dbReference type="ARBA" id="ARBA00004377"/>
    </source>
</evidence>
<evidence type="ECO:0000256" key="6">
    <source>
        <dbReference type="ARBA" id="ARBA00022475"/>
    </source>
</evidence>
<evidence type="ECO:0000256" key="9">
    <source>
        <dbReference type="ARBA" id="ARBA00022748"/>
    </source>
</evidence>
<evidence type="ECO:0000313" key="13">
    <source>
        <dbReference type="EMBL" id="WCR08601.1"/>
    </source>
</evidence>
<evidence type="ECO:0000256" key="8">
    <source>
        <dbReference type="ARBA" id="ARBA00022692"/>
    </source>
</evidence>
<keyword evidence="11 12" id="KW-0472">Membrane</keyword>
<dbReference type="Pfam" id="PF04995">
    <property type="entry name" value="CcmD"/>
    <property type="match status" value="1"/>
</dbReference>
<dbReference type="NCBIfam" id="TIGR03141">
    <property type="entry name" value="cytochro_ccmD"/>
    <property type="match status" value="1"/>
</dbReference>
<keyword evidence="8 12" id="KW-0812">Transmembrane</keyword>
<organism evidence="13 14">
    <name type="scientific">Paracoccus fistulariae</name>
    <dbReference type="NCBI Taxonomy" id="658446"/>
    <lineage>
        <taxon>Bacteria</taxon>
        <taxon>Pseudomonadati</taxon>
        <taxon>Pseudomonadota</taxon>
        <taxon>Alphaproteobacteria</taxon>
        <taxon>Rhodobacterales</taxon>
        <taxon>Paracoccaceae</taxon>
        <taxon>Paracoccus</taxon>
    </lineage>
</organism>
<keyword evidence="5 12" id="KW-0813">Transport</keyword>
<comment type="similarity">
    <text evidence="3 12">Belongs to the CcmD/CycX/HelD family.</text>
</comment>
<evidence type="ECO:0000256" key="7">
    <source>
        <dbReference type="ARBA" id="ARBA00022519"/>
    </source>
</evidence>
<evidence type="ECO:0000256" key="11">
    <source>
        <dbReference type="ARBA" id="ARBA00023136"/>
    </source>
</evidence>
<keyword evidence="9 12" id="KW-0201">Cytochrome c-type biogenesis</keyword>
<protein>
    <recommendedName>
        <fullName evidence="4 12">Heme exporter protein D</fullName>
    </recommendedName>
</protein>
<accession>A0ABY7SR96</accession>
<evidence type="ECO:0000313" key="14">
    <source>
        <dbReference type="Proteomes" id="UP001219349"/>
    </source>
</evidence>
<evidence type="ECO:0000256" key="4">
    <source>
        <dbReference type="ARBA" id="ARBA00016461"/>
    </source>
</evidence>
<keyword evidence="14" id="KW-1185">Reference proteome</keyword>
<dbReference type="RefSeq" id="WP_271886051.1">
    <property type="nucleotide sequence ID" value="NZ_CP067136.1"/>
</dbReference>
<feature type="transmembrane region" description="Helical" evidence="12">
    <location>
        <begin position="12"/>
        <end position="30"/>
    </location>
</feature>
<keyword evidence="7 12" id="KW-0997">Cell inner membrane</keyword>
<gene>
    <name evidence="13" type="primary">ccmD</name>
    <name evidence="13" type="ORF">JHX87_07305</name>
</gene>
<comment type="function">
    <text evidence="1 12">Required for the export of heme to the periplasm for the biogenesis of c-type cytochromes.</text>
</comment>
<reference evidence="13 14" key="1">
    <citation type="submission" date="2021-01" db="EMBL/GenBank/DDBJ databases">
        <title>Biogeographic distribution of Paracoccus.</title>
        <authorList>
            <person name="Hollensteiner J."/>
            <person name="Leineberger J."/>
            <person name="Brinkhoff T."/>
            <person name="Daniel R."/>
        </authorList>
    </citation>
    <scope>NUCLEOTIDE SEQUENCE [LARGE SCALE GENOMIC DNA]</scope>
    <source>
        <strain evidence="13 14">KCTC 22803</strain>
    </source>
</reference>
<keyword evidence="6 12" id="KW-1003">Cell membrane</keyword>
<sequence length="49" mass="5395">MIDLGKYAHTVLAAYGVSLVLLAALIWQTLAANARARRDLEQQEGRRNG</sequence>
<proteinExistence type="inferred from homology"/>
<dbReference type="Proteomes" id="UP001219349">
    <property type="component" value="Chromosome"/>
</dbReference>
<evidence type="ECO:0000256" key="1">
    <source>
        <dbReference type="ARBA" id="ARBA00002442"/>
    </source>
</evidence>
<evidence type="ECO:0000256" key="5">
    <source>
        <dbReference type="ARBA" id="ARBA00022448"/>
    </source>
</evidence>
<comment type="subcellular location">
    <subcellularLocation>
        <location evidence="2 12">Cell inner membrane</location>
        <topology evidence="2 12">Single-pass membrane protein</topology>
    </subcellularLocation>
</comment>
<evidence type="ECO:0000256" key="12">
    <source>
        <dbReference type="RuleBase" id="RU363101"/>
    </source>
</evidence>
<keyword evidence="10 12" id="KW-1133">Transmembrane helix</keyword>
<dbReference type="InterPro" id="IPR007078">
    <property type="entry name" value="Haem_export_protD_CcmD"/>
</dbReference>
<evidence type="ECO:0000256" key="10">
    <source>
        <dbReference type="ARBA" id="ARBA00022989"/>
    </source>
</evidence>
<name>A0ABY7SR96_9RHOB</name>